<accession>K0Q6G7</accession>
<dbReference type="PANTHER" id="PTHR43877:SF2">
    <property type="entry name" value="AMINOALKYLPHOSPHONATE N-ACETYLTRANSFERASE-RELATED"/>
    <property type="match status" value="1"/>
</dbReference>
<dbReference type="AlphaFoldDB" id="K0Q6G7"/>
<dbReference type="Pfam" id="PF13508">
    <property type="entry name" value="Acetyltransf_7"/>
    <property type="match status" value="1"/>
</dbReference>
<proteinExistence type="predicted"/>
<keyword evidence="5" id="KW-1185">Reference proteome</keyword>
<evidence type="ECO:0000259" key="3">
    <source>
        <dbReference type="PROSITE" id="PS51186"/>
    </source>
</evidence>
<dbReference type="EMBL" id="CANI01000071">
    <property type="protein sequence ID" value="CCM79829.1"/>
    <property type="molecule type" value="Genomic_DNA"/>
</dbReference>
<evidence type="ECO:0000313" key="5">
    <source>
        <dbReference type="Proteomes" id="UP000009319"/>
    </source>
</evidence>
<dbReference type="InterPro" id="IPR016181">
    <property type="entry name" value="Acyl_CoA_acyltransferase"/>
</dbReference>
<dbReference type="Gene3D" id="3.40.630.30">
    <property type="match status" value="1"/>
</dbReference>
<feature type="domain" description="N-acetyltransferase" evidence="3">
    <location>
        <begin position="3"/>
        <end position="144"/>
    </location>
</feature>
<dbReference type="PROSITE" id="PS51186">
    <property type="entry name" value="GNAT"/>
    <property type="match status" value="1"/>
</dbReference>
<dbReference type="Proteomes" id="UP000009319">
    <property type="component" value="Unassembled WGS sequence"/>
</dbReference>
<name>K0Q6G7_9HYPH</name>
<dbReference type="InterPro" id="IPR000182">
    <property type="entry name" value="GNAT_dom"/>
</dbReference>
<dbReference type="HOGENOM" id="CLU_013985_22_2_5"/>
<reference evidence="4 5" key="1">
    <citation type="journal article" date="2013" name="Genome Announc.">
        <title>Draft Genome Sequence of Rhizobium mesoamericanum STM3625, a Nitrogen-Fixing Symbiont of Mimosa pudica Isolated in French Guiana (South America).</title>
        <authorList>
            <person name="Moulin L."/>
            <person name="Mornico D."/>
            <person name="Melkonian R."/>
            <person name="Klonowska A."/>
        </authorList>
    </citation>
    <scope>NUCLEOTIDE SEQUENCE [LARGE SCALE GENOMIC DNA]</scope>
    <source>
        <strain evidence="4 5">STM3625</strain>
    </source>
</reference>
<protein>
    <recommendedName>
        <fullName evidence="3">N-acetyltransferase domain-containing protein</fullName>
    </recommendedName>
</protein>
<evidence type="ECO:0000256" key="2">
    <source>
        <dbReference type="ARBA" id="ARBA00023315"/>
    </source>
</evidence>
<evidence type="ECO:0000313" key="4">
    <source>
        <dbReference type="EMBL" id="CCM79829.1"/>
    </source>
</evidence>
<dbReference type="InterPro" id="IPR050832">
    <property type="entry name" value="Bact_Acetyltransf"/>
</dbReference>
<dbReference type="eggNOG" id="COG0456">
    <property type="taxonomic scope" value="Bacteria"/>
</dbReference>
<sequence>MSIILRPATKSDAAYLLNLEEECMRVYAEALWGDWNQSDTVESLDIAGHEVIELDGKPVGCIAVIWHEDHIFIEKLYIAPAFQSRGIGSYVLDTKSYQAAQQGLPTKLSVLTTNPADRFYKQAGFVLEAETLERRRFFKAVPTS</sequence>
<organism evidence="4 5">
    <name type="scientific">Rhizobium mesoamericanum STM3625</name>
    <dbReference type="NCBI Taxonomy" id="1211777"/>
    <lineage>
        <taxon>Bacteria</taxon>
        <taxon>Pseudomonadati</taxon>
        <taxon>Pseudomonadota</taxon>
        <taxon>Alphaproteobacteria</taxon>
        <taxon>Hyphomicrobiales</taxon>
        <taxon>Rhizobiaceae</taxon>
        <taxon>Rhizobium/Agrobacterium group</taxon>
        <taxon>Rhizobium</taxon>
    </lineage>
</organism>
<evidence type="ECO:0000256" key="1">
    <source>
        <dbReference type="ARBA" id="ARBA00022679"/>
    </source>
</evidence>
<dbReference type="GO" id="GO:0016747">
    <property type="term" value="F:acyltransferase activity, transferring groups other than amino-acyl groups"/>
    <property type="evidence" value="ECO:0007669"/>
    <property type="project" value="InterPro"/>
</dbReference>
<comment type="caution">
    <text evidence="4">The sequence shown here is derived from an EMBL/GenBank/DDBJ whole genome shotgun (WGS) entry which is preliminary data.</text>
</comment>
<dbReference type="PANTHER" id="PTHR43877">
    <property type="entry name" value="AMINOALKYLPHOSPHONATE N-ACETYLTRANSFERASE-RELATED-RELATED"/>
    <property type="match status" value="1"/>
</dbReference>
<keyword evidence="2" id="KW-0012">Acyltransferase</keyword>
<keyword evidence="1" id="KW-0808">Transferase</keyword>
<dbReference type="CDD" id="cd04301">
    <property type="entry name" value="NAT_SF"/>
    <property type="match status" value="1"/>
</dbReference>
<gene>
    <name evidence="4" type="ORF">BN77_p60005</name>
</gene>
<dbReference type="STRING" id="1211777.BN77_p60005"/>
<dbReference type="SUPFAM" id="SSF55729">
    <property type="entry name" value="Acyl-CoA N-acyltransferases (Nat)"/>
    <property type="match status" value="1"/>
</dbReference>